<dbReference type="OrthoDB" id="3932250at2759"/>
<accession>A0A9P4RBQ1</accession>
<organism evidence="1 2">
    <name type="scientific">Polyplosphaeria fusca</name>
    <dbReference type="NCBI Taxonomy" id="682080"/>
    <lineage>
        <taxon>Eukaryota</taxon>
        <taxon>Fungi</taxon>
        <taxon>Dikarya</taxon>
        <taxon>Ascomycota</taxon>
        <taxon>Pezizomycotina</taxon>
        <taxon>Dothideomycetes</taxon>
        <taxon>Pleosporomycetidae</taxon>
        <taxon>Pleosporales</taxon>
        <taxon>Tetraplosphaeriaceae</taxon>
        <taxon>Polyplosphaeria</taxon>
    </lineage>
</organism>
<name>A0A9P4RBQ1_9PLEO</name>
<comment type="caution">
    <text evidence="1">The sequence shown here is derived from an EMBL/GenBank/DDBJ whole genome shotgun (WGS) entry which is preliminary data.</text>
</comment>
<dbReference type="EMBL" id="ML996101">
    <property type="protein sequence ID" value="KAF2740106.1"/>
    <property type="molecule type" value="Genomic_DNA"/>
</dbReference>
<protein>
    <submittedName>
        <fullName evidence="1">Uncharacterized protein</fullName>
    </submittedName>
</protein>
<gene>
    <name evidence="1" type="ORF">EJ04DRAFT_559132</name>
</gene>
<reference evidence="1" key="1">
    <citation type="journal article" date="2020" name="Stud. Mycol.">
        <title>101 Dothideomycetes genomes: a test case for predicting lifestyles and emergence of pathogens.</title>
        <authorList>
            <person name="Haridas S."/>
            <person name="Albert R."/>
            <person name="Binder M."/>
            <person name="Bloem J."/>
            <person name="Labutti K."/>
            <person name="Salamov A."/>
            <person name="Andreopoulos B."/>
            <person name="Baker S."/>
            <person name="Barry K."/>
            <person name="Bills G."/>
            <person name="Bluhm B."/>
            <person name="Cannon C."/>
            <person name="Castanera R."/>
            <person name="Culley D."/>
            <person name="Daum C."/>
            <person name="Ezra D."/>
            <person name="Gonzalez J."/>
            <person name="Henrissat B."/>
            <person name="Kuo A."/>
            <person name="Liang C."/>
            <person name="Lipzen A."/>
            <person name="Lutzoni F."/>
            <person name="Magnuson J."/>
            <person name="Mondo S."/>
            <person name="Nolan M."/>
            <person name="Ohm R."/>
            <person name="Pangilinan J."/>
            <person name="Park H.-J."/>
            <person name="Ramirez L."/>
            <person name="Alfaro M."/>
            <person name="Sun H."/>
            <person name="Tritt A."/>
            <person name="Yoshinaga Y."/>
            <person name="Zwiers L.-H."/>
            <person name="Turgeon B."/>
            <person name="Goodwin S."/>
            <person name="Spatafora J."/>
            <person name="Crous P."/>
            <person name="Grigoriev I."/>
        </authorList>
    </citation>
    <scope>NUCLEOTIDE SEQUENCE</scope>
    <source>
        <strain evidence="1">CBS 125425</strain>
    </source>
</reference>
<evidence type="ECO:0000313" key="2">
    <source>
        <dbReference type="Proteomes" id="UP000799444"/>
    </source>
</evidence>
<evidence type="ECO:0000313" key="1">
    <source>
        <dbReference type="EMBL" id="KAF2740106.1"/>
    </source>
</evidence>
<proteinExistence type="predicted"/>
<dbReference type="AlphaFoldDB" id="A0A9P4RBQ1"/>
<keyword evidence="2" id="KW-1185">Reference proteome</keyword>
<dbReference type="Proteomes" id="UP000799444">
    <property type="component" value="Unassembled WGS sequence"/>
</dbReference>
<sequence>MALRFALPKRFPINAALAGKRTPASFRYNSTASPAGTIAQLAAAAEKPSPLEASVPVMWAICGGLIYAAWNRIDERETESVEKLLIV</sequence>